<evidence type="ECO:0000313" key="3">
    <source>
        <dbReference type="Proteomes" id="UP000250043"/>
    </source>
</evidence>
<evidence type="ECO:0000256" key="1">
    <source>
        <dbReference type="SAM" id="SignalP"/>
    </source>
</evidence>
<keyword evidence="1" id="KW-0732">Signal</keyword>
<dbReference type="InterPro" id="IPR039254">
    <property type="entry name" value="Rds1"/>
</dbReference>
<dbReference type="Pfam" id="PF13668">
    <property type="entry name" value="Ferritin_2"/>
    <property type="match status" value="1"/>
</dbReference>
<protein>
    <submittedName>
        <fullName evidence="2">Rds1 protein</fullName>
    </submittedName>
</protein>
<accession>A0A8E2ALR7</accession>
<dbReference type="PANTHER" id="PTHR38705">
    <property type="entry name" value="PROTEIN RDS1"/>
    <property type="match status" value="1"/>
</dbReference>
<dbReference type="PANTHER" id="PTHR38705:SF1">
    <property type="entry name" value="PROTEIN RDS1"/>
    <property type="match status" value="1"/>
</dbReference>
<dbReference type="Proteomes" id="UP000250043">
    <property type="component" value="Unassembled WGS sequence"/>
</dbReference>
<dbReference type="EMBL" id="KV722692">
    <property type="protein sequence ID" value="OCH84302.1"/>
    <property type="molecule type" value="Genomic_DNA"/>
</dbReference>
<feature type="signal peptide" evidence="1">
    <location>
        <begin position="1"/>
        <end position="20"/>
    </location>
</feature>
<reference evidence="2 3" key="1">
    <citation type="submission" date="2016-07" db="EMBL/GenBank/DDBJ databases">
        <title>Draft genome of the white-rot fungus Obba rivulosa 3A-2.</title>
        <authorList>
            <consortium name="DOE Joint Genome Institute"/>
            <person name="Miettinen O."/>
            <person name="Riley R."/>
            <person name="Acob R."/>
            <person name="Barry K."/>
            <person name="Cullen D."/>
            <person name="De Vries R."/>
            <person name="Hainaut M."/>
            <person name="Hatakka A."/>
            <person name="Henrissat B."/>
            <person name="Hilden K."/>
            <person name="Kuo R."/>
            <person name="Labutti K."/>
            <person name="Lipzen A."/>
            <person name="Makela M.R."/>
            <person name="Sandor L."/>
            <person name="Spatafora J.W."/>
            <person name="Grigoriev I.V."/>
            <person name="Hibbett D.S."/>
        </authorList>
    </citation>
    <scope>NUCLEOTIDE SEQUENCE [LARGE SCALE GENOMIC DNA]</scope>
    <source>
        <strain evidence="2 3">3A-2</strain>
    </source>
</reference>
<name>A0A8E2ALR7_9APHY</name>
<dbReference type="AlphaFoldDB" id="A0A8E2ALR7"/>
<gene>
    <name evidence="2" type="ORF">OBBRIDRAFT_420257</name>
</gene>
<organism evidence="2 3">
    <name type="scientific">Obba rivulosa</name>
    <dbReference type="NCBI Taxonomy" id="1052685"/>
    <lineage>
        <taxon>Eukaryota</taxon>
        <taxon>Fungi</taxon>
        <taxon>Dikarya</taxon>
        <taxon>Basidiomycota</taxon>
        <taxon>Agaricomycotina</taxon>
        <taxon>Agaricomycetes</taxon>
        <taxon>Polyporales</taxon>
        <taxon>Gelatoporiaceae</taxon>
        <taxon>Obba</taxon>
    </lineage>
</organism>
<evidence type="ECO:0000313" key="2">
    <source>
        <dbReference type="EMBL" id="OCH84302.1"/>
    </source>
</evidence>
<keyword evidence="3" id="KW-1185">Reference proteome</keyword>
<dbReference type="OrthoDB" id="2098436at2759"/>
<proteinExistence type="predicted"/>
<feature type="chain" id="PRO_5034798383" evidence="1">
    <location>
        <begin position="21"/>
        <end position="408"/>
    </location>
</feature>
<sequence length="408" mass="43395">MMFSLALPLVTVAIGKLAGAIPAPEGLQARASDAPIASSAFSVDMSATAMPSSSFLPPAPTFASMAPAPGPSGGVGLNVTPIYEPMSDFDYQTMLLGLHQEFIELDLFHYGLMQFSQQDFAEAGITPEDMFLIEYMADQEVGHATMFIDMIEAAGAVATKPCNYSYPIGSVYEFLDFCQKITRLGESGTYGFLPHLNSQPSASLIAQAVTIEARQQLIFRQFEGLFPMPEWFVPSLTQSMQWTLLAPFITSCPAGSPHLEWQPFPALHIQNNPNASLVCGTSNSSAAAISTNCTALSAPGMMLNLTWDSPGQNVGPNNSYTTNTTAGSPAYVAWISQLNTTYTPLTNISGNAGLTQQPGGEIFGTGTAPLVNGTMFVLVTDSDPYVTPYNLSQLNPHVVAGPAIYQAG</sequence>